<dbReference type="EMBL" id="JBHSEC010000019">
    <property type="protein sequence ID" value="MFC4411013.1"/>
    <property type="molecule type" value="Genomic_DNA"/>
</dbReference>
<organism evidence="2 3">
    <name type="scientific">Chungangia koreensis</name>
    <dbReference type="NCBI Taxonomy" id="752657"/>
    <lineage>
        <taxon>Bacteria</taxon>
        <taxon>Bacillati</taxon>
        <taxon>Bacillota</taxon>
        <taxon>Bacilli</taxon>
        <taxon>Lactobacillales</taxon>
        <taxon>Chungangia</taxon>
    </lineage>
</organism>
<feature type="transmembrane region" description="Helical" evidence="1">
    <location>
        <begin position="146"/>
        <end position="168"/>
    </location>
</feature>
<evidence type="ECO:0000313" key="3">
    <source>
        <dbReference type="Proteomes" id="UP001595817"/>
    </source>
</evidence>
<feature type="transmembrane region" description="Helical" evidence="1">
    <location>
        <begin position="78"/>
        <end position="98"/>
    </location>
</feature>
<evidence type="ECO:0000256" key="1">
    <source>
        <dbReference type="SAM" id="Phobius"/>
    </source>
</evidence>
<feature type="transmembrane region" description="Helical" evidence="1">
    <location>
        <begin position="52"/>
        <end position="71"/>
    </location>
</feature>
<gene>
    <name evidence="2" type="ORF">ACFOZY_11340</name>
</gene>
<dbReference type="RefSeq" id="WP_378155496.1">
    <property type="nucleotide sequence ID" value="NZ_JBHSEC010000019.1"/>
</dbReference>
<keyword evidence="3" id="KW-1185">Reference proteome</keyword>
<evidence type="ECO:0000313" key="2">
    <source>
        <dbReference type="EMBL" id="MFC4411013.1"/>
    </source>
</evidence>
<name>A0ABV8X6H4_9LACT</name>
<sequence length="170" mass="19329">MNRSYFVAYVFVILIISYLGGVLLYRKTSAETSVALLKLVDERVFLGTELPIWKILLPLIILIGLILFFATHRWLAPLTLLVGTGKTVYFGFTSGFLIEQQSSIVPYAIWWFPFQLMVSLLLILFCLVVAPPFFLHRNFEFNQKKVLIVIAGLAIGISLIETVVYRLVVL</sequence>
<accession>A0ABV8X6H4</accession>
<reference evidence="3" key="1">
    <citation type="journal article" date="2019" name="Int. J. Syst. Evol. Microbiol.">
        <title>The Global Catalogue of Microorganisms (GCM) 10K type strain sequencing project: providing services to taxonomists for standard genome sequencing and annotation.</title>
        <authorList>
            <consortium name="The Broad Institute Genomics Platform"/>
            <consortium name="The Broad Institute Genome Sequencing Center for Infectious Disease"/>
            <person name="Wu L."/>
            <person name="Ma J."/>
        </authorList>
    </citation>
    <scope>NUCLEOTIDE SEQUENCE [LARGE SCALE GENOMIC DNA]</scope>
    <source>
        <strain evidence="3">CCUG 59778</strain>
    </source>
</reference>
<keyword evidence="1" id="KW-1133">Transmembrane helix</keyword>
<keyword evidence="1" id="KW-0472">Membrane</keyword>
<feature type="transmembrane region" description="Helical" evidence="1">
    <location>
        <begin position="110"/>
        <end position="134"/>
    </location>
</feature>
<comment type="caution">
    <text evidence="2">The sequence shown here is derived from an EMBL/GenBank/DDBJ whole genome shotgun (WGS) entry which is preliminary data.</text>
</comment>
<keyword evidence="1" id="KW-0812">Transmembrane</keyword>
<proteinExistence type="predicted"/>
<protein>
    <submittedName>
        <fullName evidence="2">Uncharacterized protein</fullName>
    </submittedName>
</protein>
<dbReference type="Proteomes" id="UP001595817">
    <property type="component" value="Unassembled WGS sequence"/>
</dbReference>
<feature type="transmembrane region" description="Helical" evidence="1">
    <location>
        <begin position="7"/>
        <end position="25"/>
    </location>
</feature>